<accession>A0AAP0P5U3</accession>
<protein>
    <submittedName>
        <fullName evidence="1">Uncharacterized protein</fullName>
    </submittedName>
</protein>
<organism evidence="1 2">
    <name type="scientific">Stephania japonica</name>
    <dbReference type="NCBI Taxonomy" id="461633"/>
    <lineage>
        <taxon>Eukaryota</taxon>
        <taxon>Viridiplantae</taxon>
        <taxon>Streptophyta</taxon>
        <taxon>Embryophyta</taxon>
        <taxon>Tracheophyta</taxon>
        <taxon>Spermatophyta</taxon>
        <taxon>Magnoliopsida</taxon>
        <taxon>Ranunculales</taxon>
        <taxon>Menispermaceae</taxon>
        <taxon>Menispermoideae</taxon>
        <taxon>Cissampelideae</taxon>
        <taxon>Stephania</taxon>
    </lineage>
</organism>
<proteinExistence type="predicted"/>
<evidence type="ECO:0000313" key="2">
    <source>
        <dbReference type="Proteomes" id="UP001417504"/>
    </source>
</evidence>
<reference evidence="1 2" key="1">
    <citation type="submission" date="2024-01" db="EMBL/GenBank/DDBJ databases">
        <title>Genome assemblies of Stephania.</title>
        <authorList>
            <person name="Yang L."/>
        </authorList>
    </citation>
    <scope>NUCLEOTIDE SEQUENCE [LARGE SCALE GENOMIC DNA]</scope>
    <source>
        <strain evidence="1">QJT</strain>
        <tissue evidence="1">Leaf</tissue>
    </source>
</reference>
<dbReference type="AlphaFoldDB" id="A0AAP0P5U3"/>
<dbReference type="EMBL" id="JBBNAE010000004">
    <property type="protein sequence ID" value="KAK9129340.1"/>
    <property type="molecule type" value="Genomic_DNA"/>
</dbReference>
<gene>
    <name evidence="1" type="ORF">Sjap_009827</name>
</gene>
<evidence type="ECO:0000313" key="1">
    <source>
        <dbReference type="EMBL" id="KAK9129340.1"/>
    </source>
</evidence>
<keyword evidence="2" id="KW-1185">Reference proteome</keyword>
<name>A0AAP0P5U3_9MAGN</name>
<comment type="caution">
    <text evidence="1">The sequence shown here is derived from an EMBL/GenBank/DDBJ whole genome shotgun (WGS) entry which is preliminary data.</text>
</comment>
<dbReference type="Proteomes" id="UP001417504">
    <property type="component" value="Unassembled WGS sequence"/>
</dbReference>
<sequence>MSVEVVARLTFINYTLEADHVTHAVLQERRRCSDRRMNKQTMDSMHLFSSSSIRVWKMSCVHDFRFEFILKGY</sequence>